<feature type="region of interest" description="Disordered" evidence="1">
    <location>
        <begin position="183"/>
        <end position="316"/>
    </location>
</feature>
<comment type="caution">
    <text evidence="2">The sequence shown here is derived from an EMBL/GenBank/DDBJ whole genome shotgun (WGS) entry which is preliminary data.</text>
</comment>
<sequence length="352" mass="39498">MSSQRRDTRYGKDESFFTSPSRASNSDKDDDVSVSSSSSSSSSKASPPSSPCSPYKVPPQPPIPNHSWLWRCHKCGNRYRLAVTNRCLEDGHYFCARPSNSNNNNNNNNNKPLQQNKKKRPRRSCTSQFDYTGWEDVGRWQRKVRRILGKGEGSGGCYDECWFPNHCRVRQKREKSKLSASFLGDDGRKASSTTHVVKSPLKRKFNDTVSPPPPSSQTPSPPPSPKRPRLSPQQPPLYNDTMNLDIPSIANKQKPSTTRINTIPSSTTPTTPTKRRLTSSPPSPEPSPKRRRRCFSTQQQPGYDDGDDDGSKMDIDTAPAPAAIAVSVDENVNVNRKRVVTSLSRRRVRVRR</sequence>
<feature type="compositionally biased region" description="Basic and acidic residues" evidence="1">
    <location>
        <begin position="1"/>
        <end position="15"/>
    </location>
</feature>
<evidence type="ECO:0000313" key="2">
    <source>
        <dbReference type="EMBL" id="PGH19244.1"/>
    </source>
</evidence>
<accession>A0A2B7Y525</accession>
<feature type="compositionally biased region" description="Low complexity" evidence="1">
    <location>
        <begin position="99"/>
        <end position="110"/>
    </location>
</feature>
<name>A0A2B7Y525_POLH7</name>
<dbReference type="AlphaFoldDB" id="A0A2B7Y525"/>
<feature type="region of interest" description="Disordered" evidence="1">
    <location>
        <begin position="1"/>
        <end position="58"/>
    </location>
</feature>
<dbReference type="STRING" id="1447883.A0A2B7Y525"/>
<dbReference type="EMBL" id="PDNA01000050">
    <property type="protein sequence ID" value="PGH19244.1"/>
    <property type="molecule type" value="Genomic_DNA"/>
</dbReference>
<reference evidence="2 3" key="1">
    <citation type="submission" date="2017-10" db="EMBL/GenBank/DDBJ databases">
        <title>Comparative genomics in systemic dimorphic fungi from Ajellomycetaceae.</title>
        <authorList>
            <person name="Munoz J.F."/>
            <person name="Mcewen J.G."/>
            <person name="Clay O.K."/>
            <person name="Cuomo C.A."/>
        </authorList>
    </citation>
    <scope>NUCLEOTIDE SEQUENCE [LARGE SCALE GENOMIC DNA]</scope>
    <source>
        <strain evidence="2 3">UAMH7299</strain>
    </source>
</reference>
<protein>
    <submittedName>
        <fullName evidence="2">Uncharacterized protein</fullName>
    </submittedName>
</protein>
<feature type="compositionally biased region" description="Pro residues" evidence="1">
    <location>
        <begin position="210"/>
        <end position="225"/>
    </location>
</feature>
<keyword evidence="3" id="KW-1185">Reference proteome</keyword>
<feature type="compositionally biased region" description="Low complexity" evidence="1">
    <location>
        <begin position="255"/>
        <end position="272"/>
    </location>
</feature>
<feature type="region of interest" description="Disordered" evidence="1">
    <location>
        <begin position="98"/>
        <end position="125"/>
    </location>
</feature>
<dbReference type="Proteomes" id="UP000224634">
    <property type="component" value="Unassembled WGS sequence"/>
</dbReference>
<proteinExistence type="predicted"/>
<organism evidence="2 3">
    <name type="scientific">Polytolypa hystricis (strain UAMH7299)</name>
    <dbReference type="NCBI Taxonomy" id="1447883"/>
    <lineage>
        <taxon>Eukaryota</taxon>
        <taxon>Fungi</taxon>
        <taxon>Dikarya</taxon>
        <taxon>Ascomycota</taxon>
        <taxon>Pezizomycotina</taxon>
        <taxon>Eurotiomycetes</taxon>
        <taxon>Eurotiomycetidae</taxon>
        <taxon>Onygenales</taxon>
        <taxon>Onygenales incertae sedis</taxon>
        <taxon>Polytolypa</taxon>
    </lineage>
</organism>
<dbReference type="OrthoDB" id="4174290at2759"/>
<evidence type="ECO:0000313" key="3">
    <source>
        <dbReference type="Proteomes" id="UP000224634"/>
    </source>
</evidence>
<feature type="compositionally biased region" description="Pro residues" evidence="1">
    <location>
        <begin position="48"/>
        <end position="58"/>
    </location>
</feature>
<feature type="compositionally biased region" description="Low complexity" evidence="1">
    <location>
        <begin position="33"/>
        <end position="47"/>
    </location>
</feature>
<evidence type="ECO:0000256" key="1">
    <source>
        <dbReference type="SAM" id="MobiDB-lite"/>
    </source>
</evidence>
<gene>
    <name evidence="2" type="ORF">AJ80_04109</name>
</gene>